<name>A0ABQ9DHS2_9PASS</name>
<feature type="region of interest" description="Disordered" evidence="1">
    <location>
        <begin position="68"/>
        <end position="104"/>
    </location>
</feature>
<comment type="caution">
    <text evidence="2">The sequence shown here is derived from an EMBL/GenBank/DDBJ whole genome shotgun (WGS) entry which is preliminary data.</text>
</comment>
<keyword evidence="3" id="KW-1185">Reference proteome</keyword>
<proteinExistence type="predicted"/>
<dbReference type="Proteomes" id="UP001145742">
    <property type="component" value="Unassembled WGS sequence"/>
</dbReference>
<evidence type="ECO:0000256" key="1">
    <source>
        <dbReference type="SAM" id="MobiDB-lite"/>
    </source>
</evidence>
<feature type="compositionally biased region" description="Basic and acidic residues" evidence="1">
    <location>
        <begin position="183"/>
        <end position="199"/>
    </location>
</feature>
<organism evidence="2 3">
    <name type="scientific">Willisornis vidua</name>
    <name type="common">Xingu scale-backed antbird</name>
    <dbReference type="NCBI Taxonomy" id="1566151"/>
    <lineage>
        <taxon>Eukaryota</taxon>
        <taxon>Metazoa</taxon>
        <taxon>Chordata</taxon>
        <taxon>Craniata</taxon>
        <taxon>Vertebrata</taxon>
        <taxon>Euteleostomi</taxon>
        <taxon>Archelosauria</taxon>
        <taxon>Archosauria</taxon>
        <taxon>Dinosauria</taxon>
        <taxon>Saurischia</taxon>
        <taxon>Theropoda</taxon>
        <taxon>Coelurosauria</taxon>
        <taxon>Aves</taxon>
        <taxon>Neognathae</taxon>
        <taxon>Neoaves</taxon>
        <taxon>Telluraves</taxon>
        <taxon>Australaves</taxon>
        <taxon>Passeriformes</taxon>
        <taxon>Thamnophilidae</taxon>
        <taxon>Willisornis</taxon>
    </lineage>
</organism>
<protein>
    <submittedName>
        <fullName evidence="2">Uncharacterized protein</fullName>
    </submittedName>
</protein>
<evidence type="ECO:0000313" key="3">
    <source>
        <dbReference type="Proteomes" id="UP001145742"/>
    </source>
</evidence>
<reference evidence="2" key="1">
    <citation type="submission" date="2019-10" db="EMBL/GenBank/DDBJ databases">
        <authorList>
            <person name="Soares A.E.R."/>
            <person name="Aleixo A."/>
            <person name="Schneider P."/>
            <person name="Miyaki C.Y."/>
            <person name="Schneider M.P."/>
            <person name="Mello C."/>
            <person name="Vasconcelos A.T.R."/>
        </authorList>
    </citation>
    <scope>NUCLEOTIDE SEQUENCE</scope>
    <source>
        <tissue evidence="2">Muscle</tissue>
    </source>
</reference>
<evidence type="ECO:0000313" key="2">
    <source>
        <dbReference type="EMBL" id="KAJ7419040.1"/>
    </source>
</evidence>
<feature type="compositionally biased region" description="Polar residues" evidence="1">
    <location>
        <begin position="173"/>
        <end position="182"/>
    </location>
</feature>
<gene>
    <name evidence="2" type="ORF">WISP_56487</name>
</gene>
<sequence length="199" mass="21807">MNMRLVGFSQKSYGLWSVTEDILLDEFFQTNITCSEFGGGSLGQRHQHCEKELRDCACLTPRRDSFGDQAASCLETPPSGARQGNEHRELREQQGPPAPKRRVTWEVRLAPVQAMPSPMGHSPTGSDTAIRARFFQQDPPATTASDEPHSGSLHGVQPGAKRDRDRARGKSATPAQSGTDCVTKSELKCSSQIHEKECG</sequence>
<dbReference type="EMBL" id="WHWB01033560">
    <property type="protein sequence ID" value="KAJ7419040.1"/>
    <property type="molecule type" value="Genomic_DNA"/>
</dbReference>
<accession>A0ABQ9DHS2</accession>
<feature type="region of interest" description="Disordered" evidence="1">
    <location>
        <begin position="138"/>
        <end position="199"/>
    </location>
</feature>